<organism evidence="2 3">
    <name type="scientific">Ruegeria aquimaris</name>
    <dbReference type="NCBI Taxonomy" id="2984333"/>
    <lineage>
        <taxon>Bacteria</taxon>
        <taxon>Pseudomonadati</taxon>
        <taxon>Pseudomonadota</taxon>
        <taxon>Alphaproteobacteria</taxon>
        <taxon>Rhodobacterales</taxon>
        <taxon>Roseobacteraceae</taxon>
        <taxon>Ruegeria</taxon>
    </lineage>
</organism>
<feature type="compositionally biased region" description="Gly residues" evidence="1">
    <location>
        <begin position="152"/>
        <end position="175"/>
    </location>
</feature>
<sequence length="199" mass="19004">MTPGTGFNGGNGNDDAGDGGNATDGVDGVNAAGSILNRGKLTLERVGFGQNKAYGEIGQSGGWGGAGGRSEADDGLSDTWTELRSGAYYADQRFMKENLIAGGHGGEGADGGDGGDAAGAIFNEGSLILIDTVFGGRLSSGTLAQGNEATGGQAGSGGGGGAGGSSYGGDGGNSGMGPARPAQRDLGDPEGAVGRALGA</sequence>
<reference evidence="2 3" key="1">
    <citation type="submission" date="2022-10" db="EMBL/GenBank/DDBJ databases">
        <title>Ruegeria sp. nov., isolated from ocean surface sediments.</title>
        <authorList>
            <person name="He W."/>
            <person name="Xue H.-P."/>
            <person name="Zhang D.-F."/>
        </authorList>
    </citation>
    <scope>NUCLEOTIDE SEQUENCE [LARGE SCALE GENOMIC DNA]</scope>
    <source>
        <strain evidence="2 3">XHP0148</strain>
    </source>
</reference>
<gene>
    <name evidence="2" type="ORF">OE747_23055</name>
</gene>
<protein>
    <recommendedName>
        <fullName evidence="4">PE-PGRS family protein</fullName>
    </recommendedName>
</protein>
<evidence type="ECO:0000313" key="2">
    <source>
        <dbReference type="EMBL" id="MCV2891210.1"/>
    </source>
</evidence>
<feature type="region of interest" description="Disordered" evidence="1">
    <location>
        <begin position="147"/>
        <end position="199"/>
    </location>
</feature>
<feature type="compositionally biased region" description="Gly residues" evidence="1">
    <location>
        <begin position="1"/>
        <end position="22"/>
    </location>
</feature>
<evidence type="ECO:0000256" key="1">
    <source>
        <dbReference type="SAM" id="MobiDB-lite"/>
    </source>
</evidence>
<feature type="region of interest" description="Disordered" evidence="1">
    <location>
        <begin position="1"/>
        <end position="25"/>
    </location>
</feature>
<accession>A0ABT3AR94</accession>
<dbReference type="EMBL" id="JAOWLB010000031">
    <property type="protein sequence ID" value="MCV2891210.1"/>
    <property type="molecule type" value="Genomic_DNA"/>
</dbReference>
<proteinExistence type="predicted"/>
<comment type="caution">
    <text evidence="2">The sequence shown here is derived from an EMBL/GenBank/DDBJ whole genome shotgun (WGS) entry which is preliminary data.</text>
</comment>
<evidence type="ECO:0000313" key="3">
    <source>
        <dbReference type="Proteomes" id="UP001320899"/>
    </source>
</evidence>
<dbReference type="RefSeq" id="WP_263830814.1">
    <property type="nucleotide sequence ID" value="NZ_JAOWLB010000031.1"/>
</dbReference>
<dbReference type="Proteomes" id="UP001320899">
    <property type="component" value="Unassembled WGS sequence"/>
</dbReference>
<name>A0ABT3AR94_9RHOB</name>
<evidence type="ECO:0008006" key="4">
    <source>
        <dbReference type="Google" id="ProtNLM"/>
    </source>
</evidence>
<keyword evidence="3" id="KW-1185">Reference proteome</keyword>